<feature type="compositionally biased region" description="Polar residues" evidence="1">
    <location>
        <begin position="50"/>
        <end position="85"/>
    </location>
</feature>
<feature type="region of interest" description="Disordered" evidence="1">
    <location>
        <begin position="50"/>
        <end position="99"/>
    </location>
</feature>
<dbReference type="AlphaFoldDB" id="A0A3S5AXE7"/>
<feature type="compositionally biased region" description="Polar residues" evidence="1">
    <location>
        <begin position="275"/>
        <end position="288"/>
    </location>
</feature>
<organism evidence="2 3">
    <name type="scientific">Protopolystoma xenopodis</name>
    <dbReference type="NCBI Taxonomy" id="117903"/>
    <lineage>
        <taxon>Eukaryota</taxon>
        <taxon>Metazoa</taxon>
        <taxon>Spiralia</taxon>
        <taxon>Lophotrochozoa</taxon>
        <taxon>Platyhelminthes</taxon>
        <taxon>Monogenea</taxon>
        <taxon>Polyopisthocotylea</taxon>
        <taxon>Polystomatidea</taxon>
        <taxon>Polystomatidae</taxon>
        <taxon>Protopolystoma</taxon>
    </lineage>
</organism>
<comment type="caution">
    <text evidence="2">The sequence shown here is derived from an EMBL/GenBank/DDBJ whole genome shotgun (WGS) entry which is preliminary data.</text>
</comment>
<feature type="region of interest" description="Disordered" evidence="1">
    <location>
        <begin position="268"/>
        <end position="309"/>
    </location>
</feature>
<dbReference type="Proteomes" id="UP000784294">
    <property type="component" value="Unassembled WGS sequence"/>
</dbReference>
<evidence type="ECO:0000313" key="3">
    <source>
        <dbReference type="Proteomes" id="UP000784294"/>
    </source>
</evidence>
<evidence type="ECO:0000256" key="1">
    <source>
        <dbReference type="SAM" id="MobiDB-lite"/>
    </source>
</evidence>
<reference evidence="2" key="1">
    <citation type="submission" date="2018-11" db="EMBL/GenBank/DDBJ databases">
        <authorList>
            <consortium name="Pathogen Informatics"/>
        </authorList>
    </citation>
    <scope>NUCLEOTIDE SEQUENCE</scope>
</reference>
<dbReference type="OrthoDB" id="6258734at2759"/>
<evidence type="ECO:0000313" key="2">
    <source>
        <dbReference type="EMBL" id="VEL31093.1"/>
    </source>
</evidence>
<name>A0A3S5AXE7_9PLAT</name>
<proteinExistence type="predicted"/>
<accession>A0A3S5AXE7</accession>
<sequence length="309" mass="33524">MTNPQNSSIMLELAGAYGVWHSEDTDISPYSITSTEFDVSLPLENGKIQTPTVSTSASGWNSLENQTKWSESNSVADRSNNTSCEPSIPEGGTGKGISNTIATGAVDNEGSTKAFIGNNGANEHLPTPTTAFSLPNASFAFDDDPVLKLINTHDGWGTRPVDQSIPWDISTTCATSSIVVSSRTASTTPVPFNQPSLQPQQLMLIRRGIASMPTSDDALPESGVWTSEPPNGTGIWEAHYESMGQRTARWQQQNASQIPSNMHPQLHPTLHHDSFFSQNHDNSITPSDPNLPKWRNLHSSSGREYFETP</sequence>
<feature type="non-terminal residue" evidence="2">
    <location>
        <position position="309"/>
    </location>
</feature>
<protein>
    <submittedName>
        <fullName evidence="2">Uncharacterized protein</fullName>
    </submittedName>
</protein>
<gene>
    <name evidence="2" type="ORF">PXEA_LOCUS24533</name>
</gene>
<keyword evidence="3" id="KW-1185">Reference proteome</keyword>
<dbReference type="EMBL" id="CAAALY010118610">
    <property type="protein sequence ID" value="VEL31093.1"/>
    <property type="molecule type" value="Genomic_DNA"/>
</dbReference>